<proteinExistence type="predicted"/>
<organism evidence="2 3">
    <name type="scientific">Eumeta variegata</name>
    <name type="common">Bagworm moth</name>
    <name type="synonym">Eumeta japonica</name>
    <dbReference type="NCBI Taxonomy" id="151549"/>
    <lineage>
        <taxon>Eukaryota</taxon>
        <taxon>Metazoa</taxon>
        <taxon>Ecdysozoa</taxon>
        <taxon>Arthropoda</taxon>
        <taxon>Hexapoda</taxon>
        <taxon>Insecta</taxon>
        <taxon>Pterygota</taxon>
        <taxon>Neoptera</taxon>
        <taxon>Endopterygota</taxon>
        <taxon>Lepidoptera</taxon>
        <taxon>Glossata</taxon>
        <taxon>Ditrysia</taxon>
        <taxon>Tineoidea</taxon>
        <taxon>Psychidae</taxon>
        <taxon>Oiketicinae</taxon>
        <taxon>Eumeta</taxon>
    </lineage>
</organism>
<dbReference type="Proteomes" id="UP000299102">
    <property type="component" value="Unassembled WGS sequence"/>
</dbReference>
<sequence>MLSGSHTLRPRCGTEPRARAYLIAVVFHSQLVGQYFVSAYHELHSTNFVSGRRRRRTSLVQIVSEISTTTFELVKPDINSVIGSSLRRSGSQPSGYLIARINNLTFITITFKHSRLPAGADLSCDQRRPGCRRGERGPSRSEIGFIRGAKVESHLRSVRLLPPSSARWRSYCSAKLTSFNPKLQSFSEGYYKDLPIPSFPFNSPSRISFSTSVPVPPHGGGRSVSTPNFRCRSVIPSPSTPHAFR</sequence>
<reference evidence="2 3" key="1">
    <citation type="journal article" date="2019" name="Commun. Biol.">
        <title>The bagworm genome reveals a unique fibroin gene that provides high tensile strength.</title>
        <authorList>
            <person name="Kono N."/>
            <person name="Nakamura H."/>
            <person name="Ohtoshi R."/>
            <person name="Tomita M."/>
            <person name="Numata K."/>
            <person name="Arakawa K."/>
        </authorList>
    </citation>
    <scope>NUCLEOTIDE SEQUENCE [LARGE SCALE GENOMIC DNA]</scope>
</reference>
<gene>
    <name evidence="2" type="ORF">EVAR_13609_1</name>
</gene>
<evidence type="ECO:0000313" key="2">
    <source>
        <dbReference type="EMBL" id="GBP29686.1"/>
    </source>
</evidence>
<comment type="caution">
    <text evidence="2">The sequence shown here is derived from an EMBL/GenBank/DDBJ whole genome shotgun (WGS) entry which is preliminary data.</text>
</comment>
<feature type="region of interest" description="Disordered" evidence="1">
    <location>
        <begin position="212"/>
        <end position="245"/>
    </location>
</feature>
<keyword evidence="3" id="KW-1185">Reference proteome</keyword>
<evidence type="ECO:0000256" key="1">
    <source>
        <dbReference type="SAM" id="MobiDB-lite"/>
    </source>
</evidence>
<evidence type="ECO:0000313" key="3">
    <source>
        <dbReference type="Proteomes" id="UP000299102"/>
    </source>
</evidence>
<dbReference type="EMBL" id="BGZK01000223">
    <property type="protein sequence ID" value="GBP29686.1"/>
    <property type="molecule type" value="Genomic_DNA"/>
</dbReference>
<dbReference type="AlphaFoldDB" id="A0A4C1UUM5"/>
<name>A0A4C1UUM5_EUMVA</name>
<protein>
    <submittedName>
        <fullName evidence="2">Uncharacterized protein</fullName>
    </submittedName>
</protein>
<accession>A0A4C1UUM5</accession>